<proteinExistence type="predicted"/>
<dbReference type="Pfam" id="PF01425">
    <property type="entry name" value="Amidase"/>
    <property type="match status" value="1"/>
</dbReference>
<evidence type="ECO:0000256" key="1">
    <source>
        <dbReference type="SAM" id="MobiDB-lite"/>
    </source>
</evidence>
<comment type="caution">
    <text evidence="3">The sequence shown here is derived from an EMBL/GenBank/DDBJ whole genome shotgun (WGS) entry which is preliminary data.</text>
</comment>
<dbReference type="InterPro" id="IPR036928">
    <property type="entry name" value="AS_sf"/>
</dbReference>
<dbReference type="PANTHER" id="PTHR11895">
    <property type="entry name" value="TRANSAMIDASE"/>
    <property type="match status" value="1"/>
</dbReference>
<feature type="compositionally biased region" description="Polar residues" evidence="1">
    <location>
        <begin position="127"/>
        <end position="136"/>
    </location>
</feature>
<name>A0A9P9IRU5_9HYPO</name>
<keyword evidence="4" id="KW-1185">Reference proteome</keyword>
<dbReference type="EMBL" id="JAGMUV010000018">
    <property type="protein sequence ID" value="KAH7128870.1"/>
    <property type="molecule type" value="Genomic_DNA"/>
</dbReference>
<sequence length="431" mass="46043">MISSPYKLTAAQVLELFKADVITVESFACSLLDRIHKRDSIPTSDPSFVLSQARGLDNIPKNQRGPLHGLAIGVKDVMNTKDMPTQYGSLIYQGHGPSSDASAVAILRAAGALIFGKTTTTGFTLTNAGPKTTNPHDPNRTPGGSSCGSAAATGGSIVRPASFTAVFAMKPTFNAISPEGCKSIAPTFDTFGFFARSIEDLQLLAGIFGLLDDGAPYNIPLEEVSVTLMKTPMWSLAGPGTISAMSEAVKILRDNGINAGDVCFPPELANADSLMRIQKAITYGEVQASFLREYRLGKANLATEIREIVENTSNCTRSEWIEDFDRYAGMRHIMNKLATNYTVILTPSAVDEAPIGLHDMGSASFNTIGFLANLDQGFHMPVINVPEFVGTHGMPVGLSFVGPRFCDQQLLKTCKALSEVLVLGGGSKVRK</sequence>
<dbReference type="AlphaFoldDB" id="A0A9P9IRU5"/>
<protein>
    <submittedName>
        <fullName evidence="3">Amidase signature domain-containing protein</fullName>
    </submittedName>
</protein>
<dbReference type="PANTHER" id="PTHR11895:SF151">
    <property type="entry name" value="GLUTAMYL-TRNA(GLN) AMIDOTRANSFERASE SUBUNIT A"/>
    <property type="match status" value="1"/>
</dbReference>
<feature type="region of interest" description="Disordered" evidence="1">
    <location>
        <begin position="126"/>
        <end position="151"/>
    </location>
</feature>
<evidence type="ECO:0000313" key="3">
    <source>
        <dbReference type="EMBL" id="KAH7128870.1"/>
    </source>
</evidence>
<accession>A0A9P9IRU5</accession>
<reference evidence="3" key="1">
    <citation type="journal article" date="2021" name="Nat. Commun.">
        <title>Genetic determinants of endophytism in the Arabidopsis root mycobiome.</title>
        <authorList>
            <person name="Mesny F."/>
            <person name="Miyauchi S."/>
            <person name="Thiergart T."/>
            <person name="Pickel B."/>
            <person name="Atanasova L."/>
            <person name="Karlsson M."/>
            <person name="Huettel B."/>
            <person name="Barry K.W."/>
            <person name="Haridas S."/>
            <person name="Chen C."/>
            <person name="Bauer D."/>
            <person name="Andreopoulos W."/>
            <person name="Pangilinan J."/>
            <person name="LaButti K."/>
            <person name="Riley R."/>
            <person name="Lipzen A."/>
            <person name="Clum A."/>
            <person name="Drula E."/>
            <person name="Henrissat B."/>
            <person name="Kohler A."/>
            <person name="Grigoriev I.V."/>
            <person name="Martin F.M."/>
            <person name="Hacquard S."/>
        </authorList>
    </citation>
    <scope>NUCLEOTIDE SEQUENCE</scope>
    <source>
        <strain evidence="3">MPI-CAGE-AT-0147</strain>
    </source>
</reference>
<dbReference type="Gene3D" id="3.90.1300.10">
    <property type="entry name" value="Amidase signature (AS) domain"/>
    <property type="match status" value="1"/>
</dbReference>
<dbReference type="Proteomes" id="UP000738349">
    <property type="component" value="Unassembled WGS sequence"/>
</dbReference>
<dbReference type="InterPro" id="IPR023631">
    <property type="entry name" value="Amidase_dom"/>
</dbReference>
<dbReference type="OrthoDB" id="5100108at2759"/>
<evidence type="ECO:0000313" key="4">
    <source>
        <dbReference type="Proteomes" id="UP000738349"/>
    </source>
</evidence>
<gene>
    <name evidence="3" type="ORF">EDB81DRAFT_845882</name>
</gene>
<dbReference type="InterPro" id="IPR000120">
    <property type="entry name" value="Amidase"/>
</dbReference>
<organism evidence="3 4">
    <name type="scientific">Dactylonectria macrodidyma</name>
    <dbReference type="NCBI Taxonomy" id="307937"/>
    <lineage>
        <taxon>Eukaryota</taxon>
        <taxon>Fungi</taxon>
        <taxon>Dikarya</taxon>
        <taxon>Ascomycota</taxon>
        <taxon>Pezizomycotina</taxon>
        <taxon>Sordariomycetes</taxon>
        <taxon>Hypocreomycetidae</taxon>
        <taxon>Hypocreales</taxon>
        <taxon>Nectriaceae</taxon>
        <taxon>Dactylonectria</taxon>
    </lineage>
</organism>
<dbReference type="SUPFAM" id="SSF75304">
    <property type="entry name" value="Amidase signature (AS) enzymes"/>
    <property type="match status" value="1"/>
</dbReference>
<evidence type="ECO:0000259" key="2">
    <source>
        <dbReference type="Pfam" id="PF01425"/>
    </source>
</evidence>
<feature type="domain" description="Amidase" evidence="2">
    <location>
        <begin position="41"/>
        <end position="411"/>
    </location>
</feature>
<dbReference type="GO" id="GO:0003824">
    <property type="term" value="F:catalytic activity"/>
    <property type="evidence" value="ECO:0007669"/>
    <property type="project" value="InterPro"/>
</dbReference>